<evidence type="ECO:0000256" key="1">
    <source>
        <dbReference type="SAM" id="Phobius"/>
    </source>
</evidence>
<comment type="caution">
    <text evidence="2">The sequence shown here is derived from an EMBL/GenBank/DDBJ whole genome shotgun (WGS) entry which is preliminary data.</text>
</comment>
<keyword evidence="1" id="KW-0472">Membrane</keyword>
<evidence type="ECO:0000313" key="3">
    <source>
        <dbReference type="Proteomes" id="UP001279734"/>
    </source>
</evidence>
<feature type="transmembrane region" description="Helical" evidence="1">
    <location>
        <begin position="53"/>
        <end position="83"/>
    </location>
</feature>
<organism evidence="2 3">
    <name type="scientific">Nepenthes gracilis</name>
    <name type="common">Slender pitcher plant</name>
    <dbReference type="NCBI Taxonomy" id="150966"/>
    <lineage>
        <taxon>Eukaryota</taxon>
        <taxon>Viridiplantae</taxon>
        <taxon>Streptophyta</taxon>
        <taxon>Embryophyta</taxon>
        <taxon>Tracheophyta</taxon>
        <taxon>Spermatophyta</taxon>
        <taxon>Magnoliopsida</taxon>
        <taxon>eudicotyledons</taxon>
        <taxon>Gunneridae</taxon>
        <taxon>Pentapetalae</taxon>
        <taxon>Caryophyllales</taxon>
        <taxon>Nepenthaceae</taxon>
        <taxon>Nepenthes</taxon>
    </lineage>
</organism>
<reference evidence="2" key="1">
    <citation type="submission" date="2023-05" db="EMBL/GenBank/DDBJ databases">
        <title>Nepenthes gracilis genome sequencing.</title>
        <authorList>
            <person name="Fukushima K."/>
        </authorList>
    </citation>
    <scope>NUCLEOTIDE SEQUENCE</scope>
    <source>
        <strain evidence="2">SING2019-196</strain>
    </source>
</reference>
<dbReference type="EMBL" id="BSYO01000003">
    <property type="protein sequence ID" value="GMH02474.1"/>
    <property type="molecule type" value="Genomic_DNA"/>
</dbReference>
<keyword evidence="3" id="KW-1185">Reference proteome</keyword>
<proteinExistence type="predicted"/>
<accession>A0AAD3XEX7</accession>
<dbReference type="Proteomes" id="UP001279734">
    <property type="component" value="Unassembled WGS sequence"/>
</dbReference>
<name>A0AAD3XEX7_NEPGR</name>
<feature type="transmembrane region" description="Helical" evidence="1">
    <location>
        <begin position="12"/>
        <end position="33"/>
    </location>
</feature>
<evidence type="ECO:0000313" key="2">
    <source>
        <dbReference type="EMBL" id="GMH02474.1"/>
    </source>
</evidence>
<protein>
    <submittedName>
        <fullName evidence="2">Uncharacterized protein</fullName>
    </submittedName>
</protein>
<keyword evidence="1" id="KW-1133">Transmembrane helix</keyword>
<dbReference type="AlphaFoldDB" id="A0AAD3XEX7"/>
<gene>
    <name evidence="2" type="ORF">Nepgr_004313</name>
</gene>
<sequence length="193" mass="21036">MISFQEASNTSMKVFLVELLVVVFFFFILSSVINSSPQQQEHDDMIVLLFKFVFYVLGTIVDVISRVILTTTAYFIVLLIHAFKVPGEAAKGMIEQSADLIRSAMEYAAQLLIESINAVGSAVLDVIKDAIVEGFSASSSAMGELMETTKSSLQGLVSDIPEVANGISEMVTGMISDLWKNCMEAVGYIKENA</sequence>
<keyword evidence="1" id="KW-0812">Transmembrane</keyword>